<protein>
    <recommendedName>
        <fullName evidence="10">Kinetochore protein NDC80</fullName>
    </recommendedName>
</protein>
<dbReference type="GO" id="GO:0051301">
    <property type="term" value="P:cell division"/>
    <property type="evidence" value="ECO:0007669"/>
    <property type="project" value="UniProtKB-UniRule"/>
</dbReference>
<keyword evidence="9 10" id="KW-0137">Centromere</keyword>
<evidence type="ECO:0000256" key="1">
    <source>
        <dbReference type="ARBA" id="ARBA00007050"/>
    </source>
</evidence>
<dbReference type="InterPro" id="IPR040967">
    <property type="entry name" value="DUF5595"/>
</dbReference>
<accession>A0A0W0CNY9</accession>
<evidence type="ECO:0000256" key="9">
    <source>
        <dbReference type="ARBA" id="ARBA00023328"/>
    </source>
</evidence>
<name>A0A0W0CNY9_CANGB</name>
<feature type="compositionally biased region" description="Low complexity" evidence="12">
    <location>
        <begin position="38"/>
        <end position="49"/>
    </location>
</feature>
<evidence type="ECO:0000256" key="7">
    <source>
        <dbReference type="ARBA" id="ARBA00023242"/>
    </source>
</evidence>
<dbReference type="AlphaFoldDB" id="A0A0W0CNY9"/>
<dbReference type="Pfam" id="PF18077">
    <property type="entry name" value="DUF5595"/>
    <property type="match status" value="1"/>
</dbReference>
<proteinExistence type="inferred from homology"/>
<gene>
    <name evidence="15" type="ORF">AO440_000726</name>
</gene>
<evidence type="ECO:0000256" key="8">
    <source>
        <dbReference type="ARBA" id="ARBA00023306"/>
    </source>
</evidence>
<evidence type="ECO:0000256" key="2">
    <source>
        <dbReference type="ARBA" id="ARBA00022454"/>
    </source>
</evidence>
<reference evidence="15 16" key="1">
    <citation type="submission" date="2015-10" db="EMBL/GenBank/DDBJ databases">
        <title>Draft genomes sequences of Candida glabrata isolates 1A, 1B, 2A, 2B, 3A and 3B.</title>
        <authorList>
            <person name="Haavelsrud O.E."/>
            <person name="Gaustad P."/>
        </authorList>
    </citation>
    <scope>NUCLEOTIDE SEQUENCE [LARGE SCALE GENOMIC DNA]</scope>
    <source>
        <strain evidence="15">910700640</strain>
    </source>
</reference>
<dbReference type="FunFam" id="1.10.418.30:FF:000001">
    <property type="entry name" value="Probable kinetochore protein ndc80"/>
    <property type="match status" value="1"/>
</dbReference>
<evidence type="ECO:0000256" key="6">
    <source>
        <dbReference type="ARBA" id="ARBA00023054"/>
    </source>
</evidence>
<dbReference type="GO" id="GO:0042802">
    <property type="term" value="F:identical protein binding"/>
    <property type="evidence" value="ECO:0007669"/>
    <property type="project" value="EnsemblFungi"/>
</dbReference>
<dbReference type="GO" id="GO:0008017">
    <property type="term" value="F:microtubule binding"/>
    <property type="evidence" value="ECO:0007669"/>
    <property type="project" value="EnsemblFungi"/>
</dbReference>
<dbReference type="GO" id="GO:1990758">
    <property type="term" value="P:mitotic sister chromatid biorientation"/>
    <property type="evidence" value="ECO:0007669"/>
    <property type="project" value="EnsemblFungi"/>
</dbReference>
<dbReference type="VEuPathDB" id="FungiDB:CAGL0D02684g"/>
<comment type="similarity">
    <text evidence="1 10">Belongs to the NDC80/HEC1 family.</text>
</comment>
<comment type="subunit">
    <text evidence="10">Component of the NDC80 complex.</text>
</comment>
<evidence type="ECO:0000256" key="4">
    <source>
        <dbReference type="ARBA" id="ARBA00022776"/>
    </source>
</evidence>
<evidence type="ECO:0000256" key="10">
    <source>
        <dbReference type="RuleBase" id="RU368072"/>
    </source>
</evidence>
<keyword evidence="4 10" id="KW-0498">Mitosis</keyword>
<feature type="domain" description="Kinetochore protein Ndc80 CH" evidence="13">
    <location>
        <begin position="122"/>
        <end position="255"/>
    </location>
</feature>
<dbReference type="PANTHER" id="PTHR10643">
    <property type="entry name" value="KINETOCHORE PROTEIN NDC80"/>
    <property type="match status" value="1"/>
</dbReference>
<comment type="caution">
    <text evidence="15">The sequence shown here is derived from an EMBL/GenBank/DDBJ whole genome shotgun (WGS) entry which is preliminary data.</text>
</comment>
<dbReference type="InterPro" id="IPR005550">
    <property type="entry name" value="Kinetochore_Ndc80"/>
</dbReference>
<dbReference type="Proteomes" id="UP000054886">
    <property type="component" value="Unassembled WGS sequence"/>
</dbReference>
<evidence type="ECO:0000313" key="15">
    <source>
        <dbReference type="EMBL" id="KTB01300.1"/>
    </source>
</evidence>
<evidence type="ECO:0000256" key="5">
    <source>
        <dbReference type="ARBA" id="ARBA00022838"/>
    </source>
</evidence>
<feature type="coiled-coil region" evidence="11">
    <location>
        <begin position="555"/>
        <end position="660"/>
    </location>
</feature>
<keyword evidence="3 10" id="KW-0132">Cell division</keyword>
<dbReference type="GO" id="GO:0031262">
    <property type="term" value="C:Ndc80 complex"/>
    <property type="evidence" value="ECO:0007669"/>
    <property type="project" value="UniProtKB-UniRule"/>
</dbReference>
<dbReference type="VEuPathDB" id="FungiDB:B1J91_D02684g"/>
<evidence type="ECO:0000256" key="12">
    <source>
        <dbReference type="SAM" id="MobiDB-lite"/>
    </source>
</evidence>
<dbReference type="InterPro" id="IPR055260">
    <property type="entry name" value="Ndc80_CH"/>
</dbReference>
<dbReference type="GO" id="GO:0005634">
    <property type="term" value="C:nucleus"/>
    <property type="evidence" value="ECO:0007669"/>
    <property type="project" value="UniProtKB-SubCell"/>
</dbReference>
<evidence type="ECO:0000259" key="13">
    <source>
        <dbReference type="Pfam" id="PF03801"/>
    </source>
</evidence>
<keyword evidence="8 10" id="KW-0131">Cell cycle</keyword>
<feature type="region of interest" description="Disordered" evidence="12">
    <location>
        <begin position="1"/>
        <end position="67"/>
    </location>
</feature>
<evidence type="ECO:0000256" key="11">
    <source>
        <dbReference type="SAM" id="Coils"/>
    </source>
</evidence>
<evidence type="ECO:0000256" key="3">
    <source>
        <dbReference type="ARBA" id="ARBA00022618"/>
    </source>
</evidence>
<dbReference type="PANTHER" id="PTHR10643:SF2">
    <property type="entry name" value="KINETOCHORE PROTEIN NDC80 HOMOLOG"/>
    <property type="match status" value="1"/>
</dbReference>
<feature type="domain" description="DUF5595" evidence="14">
    <location>
        <begin position="295"/>
        <end position="357"/>
    </location>
</feature>
<comment type="subcellular location">
    <subcellularLocation>
        <location evidence="10">Chromosome</location>
        <location evidence="10">Centromere</location>
        <location evidence="10">Kinetochore</location>
    </subcellularLocation>
    <subcellularLocation>
        <location evidence="10">Nucleus</location>
    </subcellularLocation>
</comment>
<dbReference type="Pfam" id="PF03801">
    <property type="entry name" value="Ndc80_HEC"/>
    <property type="match status" value="1"/>
</dbReference>
<dbReference type="VEuPathDB" id="FungiDB:GWK60_D02849"/>
<keyword evidence="7 10" id="KW-0539">Nucleus</keyword>
<sequence length="706" mass="81791">MPNEQSEASVLSRLNPHRFTTQIPQHPLSQNMQRRRNSVSSAASDSINSLKQGSARAVSNSNGIQKNNKKYMRSTVAGASGILPTYNKSMSFSQNKNLDDNNMRASLPVLERDLNANNFKSANNNPIGFSSFSQPYSGSRDPRPLRDKNFQSAIQQEIFDYLIQNTFEIDTNYPISLKTLKQPTQKSFVTIFKWLYLRLDPGYTFTKSIEYEVYQLLKILQYPYLESINKSQISAVGGSGWPKFLGMLHWLVTINLRLDKCLNTLDQNLLNQQTQDLTTLSKPVENIEDQEVRQEKYELMAERLFIDYITDSYKTFLNLKDDYSDHMNELKAGFERYLHIIKLDVNNIQSKNENMFEKFEISRNRVEKLKVARGKSTALNGDLVKFQKYVDSMKAKSEEWPIKLSKIEDELNEKKENIKLITEEISQIQDSLQRKGLSVEQIENKNEQKLQLEKEIDQIAEKADEFVSLIKSTKVDNEKVFVTFQDSIRQYNDLLLEFLTSRRKLGHDIEIEPLKITLPNEVVVPNSENALTMDKLFPTDHPMPEYYQNMLLSINSDIMKRIETLKTDNQELEREIGMLTEEINSRGSTNESLELKLSDLNLNLKNVRQENRAEILAQSLEIEKLERQITEGNKNIEQKIANAERIVTELLNEKEVLYNEHSKFKSDLNLKIQKLIKEAHSLRFAVKDSTNRLNELIFTESSETDD</sequence>
<organism evidence="15 16">
    <name type="scientific">Candida glabrata</name>
    <name type="common">Yeast</name>
    <name type="synonym">Torulopsis glabrata</name>
    <dbReference type="NCBI Taxonomy" id="5478"/>
    <lineage>
        <taxon>Eukaryota</taxon>
        <taxon>Fungi</taxon>
        <taxon>Dikarya</taxon>
        <taxon>Ascomycota</taxon>
        <taxon>Saccharomycotina</taxon>
        <taxon>Saccharomycetes</taxon>
        <taxon>Saccharomycetales</taxon>
        <taxon>Saccharomycetaceae</taxon>
        <taxon>Nakaseomyces</taxon>
    </lineage>
</organism>
<dbReference type="EMBL" id="LLZZ01000131">
    <property type="protein sequence ID" value="KTB01300.1"/>
    <property type="molecule type" value="Genomic_DNA"/>
</dbReference>
<dbReference type="GO" id="GO:0034501">
    <property type="term" value="P:protein localization to kinetochore"/>
    <property type="evidence" value="ECO:0007669"/>
    <property type="project" value="EnsemblFungi"/>
</dbReference>
<keyword evidence="2 10" id="KW-0158">Chromosome</keyword>
<comment type="function">
    <text evidence="10">Acts as a component of the essential kinetochore-associated NDC80 complex, which is required for chromosome segregation and spindle checkpoint activity.</text>
</comment>
<keyword evidence="6 11" id="KW-0175">Coiled coil</keyword>
<evidence type="ECO:0000259" key="14">
    <source>
        <dbReference type="Pfam" id="PF18077"/>
    </source>
</evidence>
<dbReference type="VEuPathDB" id="FungiDB:GVI51_D02629"/>
<feature type="compositionally biased region" description="Polar residues" evidence="12">
    <location>
        <begin position="57"/>
        <end position="66"/>
    </location>
</feature>
<feature type="coiled-coil region" evidence="11">
    <location>
        <begin position="404"/>
        <end position="465"/>
    </location>
</feature>
<dbReference type="Gene3D" id="1.10.418.30">
    <property type="entry name" value="Ncd80 complex, Ncd80 subunit"/>
    <property type="match status" value="1"/>
</dbReference>
<keyword evidence="5 10" id="KW-0995">Kinetochore</keyword>
<dbReference type="InterPro" id="IPR038273">
    <property type="entry name" value="Ndc80_sf"/>
</dbReference>
<feature type="compositionally biased region" description="Polar residues" evidence="12">
    <location>
        <begin position="18"/>
        <end position="32"/>
    </location>
</feature>
<evidence type="ECO:0000313" key="16">
    <source>
        <dbReference type="Proteomes" id="UP000054886"/>
    </source>
</evidence>